<comment type="caution">
    <text evidence="1">The sequence shown here is derived from an EMBL/GenBank/DDBJ whole genome shotgun (WGS) entry which is preliminary data.</text>
</comment>
<organism evidence="1">
    <name type="scientific">Hexamita inflata</name>
    <dbReference type="NCBI Taxonomy" id="28002"/>
    <lineage>
        <taxon>Eukaryota</taxon>
        <taxon>Metamonada</taxon>
        <taxon>Diplomonadida</taxon>
        <taxon>Hexamitidae</taxon>
        <taxon>Hexamitinae</taxon>
        <taxon>Hexamita</taxon>
    </lineage>
</organism>
<proteinExistence type="predicted"/>
<protein>
    <submittedName>
        <fullName evidence="2">Hypothetical_protein</fullName>
    </submittedName>
</protein>
<keyword evidence="3" id="KW-1185">Reference proteome</keyword>
<dbReference type="EMBL" id="CAXDID020000045">
    <property type="protein sequence ID" value="CAL6002260.1"/>
    <property type="molecule type" value="Genomic_DNA"/>
</dbReference>
<evidence type="ECO:0000313" key="2">
    <source>
        <dbReference type="EMBL" id="CAL6002260.1"/>
    </source>
</evidence>
<dbReference type="EMBL" id="CATOUU010001185">
    <property type="protein sequence ID" value="CAI9978432.1"/>
    <property type="molecule type" value="Genomic_DNA"/>
</dbReference>
<reference evidence="2 3" key="2">
    <citation type="submission" date="2024-07" db="EMBL/GenBank/DDBJ databases">
        <authorList>
            <person name="Akdeniz Z."/>
        </authorList>
    </citation>
    <scope>NUCLEOTIDE SEQUENCE [LARGE SCALE GENOMIC DNA]</scope>
</reference>
<accession>A0AA86V6R6</accession>
<reference evidence="1" key="1">
    <citation type="submission" date="2023-06" db="EMBL/GenBank/DDBJ databases">
        <authorList>
            <person name="Kurt Z."/>
        </authorList>
    </citation>
    <scope>NUCLEOTIDE SEQUENCE</scope>
</reference>
<dbReference type="Proteomes" id="UP001642409">
    <property type="component" value="Unassembled WGS sequence"/>
</dbReference>
<evidence type="ECO:0000313" key="3">
    <source>
        <dbReference type="Proteomes" id="UP001642409"/>
    </source>
</evidence>
<gene>
    <name evidence="2" type="ORF">HINF_LOCUS17833</name>
    <name evidence="1" type="ORF">HINF_LOCUS66077</name>
</gene>
<name>A0AA86V6R6_9EUKA</name>
<sequence>MKQLSVKISFKQLVTTSARTVSTNLGHFVNLQNNSNIAFEQLSVHLSQRYHYVLILDKQLQPSEIVKIEQNSVNSDLIQFSPKHRGYCAKYLKQQQVMFITAIFNNMMRYECLKVQIIKRGRFSV</sequence>
<dbReference type="AlphaFoldDB" id="A0AA86V6R6"/>
<evidence type="ECO:0000313" key="1">
    <source>
        <dbReference type="EMBL" id="CAI9978432.1"/>
    </source>
</evidence>